<gene>
    <name evidence="2" type="ORF">FL622_07340</name>
</gene>
<organism evidence="2 3">
    <name type="scientific">Trichloromonas acetexigens</name>
    <dbReference type="NCBI Taxonomy" id="38815"/>
    <lineage>
        <taxon>Bacteria</taxon>
        <taxon>Pseudomonadati</taxon>
        <taxon>Thermodesulfobacteriota</taxon>
        <taxon>Desulfuromonadia</taxon>
        <taxon>Desulfuromonadales</taxon>
        <taxon>Trichloromonadaceae</taxon>
        <taxon>Trichloromonas</taxon>
    </lineage>
</organism>
<sequence length="155" mass="17577">MFALPRILPKKSPQVSFAFSQEATTPTLGYEPSDERAFFRIDTEIAVRYRPLRADRQSPERQWLAVNLSGGGISFEITPPLQVGEKAWLELELSDRSAPVRCLAEVVRLFTAENGAQHAAFSFDTLAPRDQDRIIAFCLAEQRKALRERVRVRMA</sequence>
<reference evidence="2 3" key="1">
    <citation type="submission" date="2019-07" db="EMBL/GenBank/DDBJ databases">
        <title>Insights of Desulfuromonas acetexigens electromicrobiology.</title>
        <authorList>
            <person name="Katuri K."/>
            <person name="Sapireddy V."/>
            <person name="Shaw D.R."/>
            <person name="Saikaly P."/>
        </authorList>
    </citation>
    <scope>NUCLEOTIDE SEQUENCE [LARGE SCALE GENOMIC DNA]</scope>
    <source>
        <strain evidence="2 3">2873</strain>
    </source>
</reference>
<feature type="domain" description="PilZ" evidence="1">
    <location>
        <begin position="36"/>
        <end position="139"/>
    </location>
</feature>
<dbReference type="InterPro" id="IPR009875">
    <property type="entry name" value="PilZ_domain"/>
</dbReference>
<evidence type="ECO:0000313" key="2">
    <source>
        <dbReference type="EMBL" id="TRO82383.1"/>
    </source>
</evidence>
<dbReference type="AlphaFoldDB" id="A0A550JGQ9"/>
<dbReference type="SUPFAM" id="SSF141371">
    <property type="entry name" value="PilZ domain-like"/>
    <property type="match status" value="1"/>
</dbReference>
<protein>
    <submittedName>
        <fullName evidence="2">PilZ domain-containing protein</fullName>
    </submittedName>
</protein>
<dbReference type="Gene3D" id="2.40.10.220">
    <property type="entry name" value="predicted glycosyltransferase like domains"/>
    <property type="match status" value="1"/>
</dbReference>
<keyword evidence="3" id="KW-1185">Reference proteome</keyword>
<accession>A0A550JGQ9</accession>
<dbReference type="OrthoDB" id="5431167at2"/>
<dbReference type="GO" id="GO:0035438">
    <property type="term" value="F:cyclic-di-GMP binding"/>
    <property type="evidence" value="ECO:0007669"/>
    <property type="project" value="InterPro"/>
</dbReference>
<dbReference type="RefSeq" id="WP_092057435.1">
    <property type="nucleotide sequence ID" value="NZ_FOJJ01000034.1"/>
</dbReference>
<dbReference type="Proteomes" id="UP000317155">
    <property type="component" value="Unassembled WGS sequence"/>
</dbReference>
<comment type="caution">
    <text evidence="2">The sequence shown here is derived from an EMBL/GenBank/DDBJ whole genome shotgun (WGS) entry which is preliminary data.</text>
</comment>
<dbReference type="EMBL" id="VJVV01000004">
    <property type="protein sequence ID" value="TRO82383.1"/>
    <property type="molecule type" value="Genomic_DNA"/>
</dbReference>
<evidence type="ECO:0000313" key="3">
    <source>
        <dbReference type="Proteomes" id="UP000317155"/>
    </source>
</evidence>
<proteinExistence type="predicted"/>
<evidence type="ECO:0000259" key="1">
    <source>
        <dbReference type="Pfam" id="PF07238"/>
    </source>
</evidence>
<name>A0A550JGQ9_9BACT</name>
<dbReference type="Pfam" id="PF07238">
    <property type="entry name" value="PilZ"/>
    <property type="match status" value="1"/>
</dbReference>